<dbReference type="PANTHER" id="PTHR46093">
    <property type="entry name" value="ACYL-COA-BINDING DOMAIN-CONTAINING PROTEIN 5"/>
    <property type="match status" value="1"/>
</dbReference>
<proteinExistence type="predicted"/>
<feature type="compositionally biased region" description="Polar residues" evidence="3">
    <location>
        <begin position="733"/>
        <end position="753"/>
    </location>
</feature>
<keyword evidence="4" id="KW-0732">Signal</keyword>
<evidence type="ECO:0000256" key="1">
    <source>
        <dbReference type="ARBA" id="ARBA00022441"/>
    </source>
</evidence>
<feature type="compositionally biased region" description="Polar residues" evidence="3">
    <location>
        <begin position="361"/>
        <end position="391"/>
    </location>
</feature>
<evidence type="ECO:0000313" key="6">
    <source>
        <dbReference type="Proteomes" id="UP000287166"/>
    </source>
</evidence>
<feature type="region of interest" description="Disordered" evidence="3">
    <location>
        <begin position="361"/>
        <end position="448"/>
    </location>
</feature>
<comment type="caution">
    <text evidence="5">The sequence shown here is derived from an EMBL/GenBank/DDBJ whole genome shotgun (WGS) entry which is preliminary data.</text>
</comment>
<feature type="compositionally biased region" description="Basic and acidic residues" evidence="3">
    <location>
        <begin position="793"/>
        <end position="811"/>
    </location>
</feature>
<dbReference type="OrthoDB" id="432528at2759"/>
<feature type="compositionally biased region" description="Gly residues" evidence="3">
    <location>
        <begin position="401"/>
        <end position="410"/>
    </location>
</feature>
<feature type="region of interest" description="Disordered" evidence="3">
    <location>
        <begin position="733"/>
        <end position="780"/>
    </location>
</feature>
<keyword evidence="1" id="KW-0880">Kelch repeat</keyword>
<feature type="region of interest" description="Disordered" evidence="3">
    <location>
        <begin position="680"/>
        <end position="703"/>
    </location>
</feature>
<dbReference type="PANTHER" id="PTHR46093:SF18">
    <property type="entry name" value="FIBRONECTIN TYPE-III DOMAIN-CONTAINING PROTEIN"/>
    <property type="match status" value="1"/>
</dbReference>
<feature type="region of interest" description="Disordered" evidence="3">
    <location>
        <begin position="884"/>
        <end position="962"/>
    </location>
</feature>
<evidence type="ECO:0000313" key="5">
    <source>
        <dbReference type="EMBL" id="GBE87851.1"/>
    </source>
</evidence>
<dbReference type="GeneID" id="38784768"/>
<feature type="signal peptide" evidence="4">
    <location>
        <begin position="1"/>
        <end position="20"/>
    </location>
</feature>
<feature type="compositionally biased region" description="Gly residues" evidence="3">
    <location>
        <begin position="423"/>
        <end position="436"/>
    </location>
</feature>
<organism evidence="5 6">
    <name type="scientific">Sparassis crispa</name>
    <dbReference type="NCBI Taxonomy" id="139825"/>
    <lineage>
        <taxon>Eukaryota</taxon>
        <taxon>Fungi</taxon>
        <taxon>Dikarya</taxon>
        <taxon>Basidiomycota</taxon>
        <taxon>Agaricomycotina</taxon>
        <taxon>Agaricomycetes</taxon>
        <taxon>Polyporales</taxon>
        <taxon>Sparassidaceae</taxon>
        <taxon>Sparassis</taxon>
    </lineage>
</organism>
<dbReference type="InterPro" id="IPR015915">
    <property type="entry name" value="Kelch-typ_b-propeller"/>
</dbReference>
<keyword evidence="6" id="KW-1185">Reference proteome</keyword>
<feature type="region of interest" description="Disordered" evidence="3">
    <location>
        <begin position="793"/>
        <end position="840"/>
    </location>
</feature>
<feature type="region of interest" description="Disordered" evidence="3">
    <location>
        <begin position="547"/>
        <end position="572"/>
    </location>
</feature>
<sequence length="1016" mass="107006">MGAILRAFTVLSLVYEFCSAQYAPISRWGQATALVEDIIFVIGGRTDLYNSYSYTSAPVNNDVLSLFLSSSFNISSPPWDYVAGCSNCSSSQAPAVVWHTLSAVNTSTLLLFGGDLGTTAPVPESADSAALVGISSAQTPVWYLEADSWADEPMRRMYHSSSSSGGKIYIVGGLKTDGSNNAYSDHYVFDPKTPSFTQLPSTNGPPDIYGHASIVLSNGWLIVFGGYCQSENTLLPFTTVWAMDTTQSTLGWATLSVSNASVPSPRRGFAATLLEGGQVVIHGGADAEMQTTLSDGWVLDTTRSPMVWSSIDTLSQLGPRRDHFAVGLGSQVLFGFGYANNGAAPAALELFDLPSASFVSTYTPSSSVTNPTSHTIPGPSPSRTGQASSPTGSSDPQHSGSGSGSGGASGTAGDDPPSSTGGANSGGSGSGGGSSGNGSSSGKPSAHSSHASTIALSTVFGVLGLIAGTTAVTWYVRRQLAQDRFHALRGSDNESSPDVLVAGREKALPHVVQNVKSKLGALVPGRPLPQQERRDMLADEDAVPWYNVRRDTSSGQSSSSSGAPHRHHGIGDSLSESLASLRSVGGTMLAYATGSRGLKSREASAGSRSTAWWEENSYTPVADDVGLINGAPVGRAARPRGGRQASEATIGTSYSHYENPFADYDVEETKAGGDIDLDIADHGFPSLSDPPPPPLANIKVPPTPVNVTRLSPLSEHPSVATISNPVTTSDSSLLTAFNAGPSSTDHSSGSAETSRSLRPRPSSILDANPSPTQPMRRSDSWWTRFAKTPLLDRRLSVGSRRDSPRPLDFRDPNPPPRLIPIEESTHTYPDSPPSRQESGHVRARLYSNTQHGRSASSLQTSKTADSEMIEKMGRTMDIAMNSTLTSHASGSGTDSQSYSDADAPQRQLSLSQSAMFPASGDDEVLNPVQSPMETTEAEASQSRLPALPGHPQVSPPKRLAAGGNVAARVEAFERRMSQQEDTAPLRIRKDRPSTYGVVPKPSLFVANPDQRRSDST</sequence>
<feature type="region of interest" description="Disordered" evidence="3">
    <location>
        <begin position="975"/>
        <end position="1016"/>
    </location>
</feature>
<feature type="compositionally biased region" description="Low complexity" evidence="3">
    <location>
        <begin position="553"/>
        <end position="562"/>
    </location>
</feature>
<reference evidence="5 6" key="1">
    <citation type="journal article" date="2018" name="Sci. Rep.">
        <title>Genome sequence of the cauliflower mushroom Sparassis crispa (Hanabiratake) and its association with beneficial usage.</title>
        <authorList>
            <person name="Kiyama R."/>
            <person name="Furutani Y."/>
            <person name="Kawaguchi K."/>
            <person name="Nakanishi T."/>
        </authorList>
    </citation>
    <scope>NUCLEOTIDE SEQUENCE [LARGE SCALE GENOMIC DNA]</scope>
</reference>
<dbReference type="InParanoid" id="A0A401H0B1"/>
<dbReference type="Pfam" id="PF24681">
    <property type="entry name" value="Kelch_KLHDC2_KLHL20_DRC7"/>
    <property type="match status" value="1"/>
</dbReference>
<feature type="compositionally biased region" description="Polar residues" evidence="3">
    <location>
        <begin position="884"/>
        <end position="899"/>
    </location>
</feature>
<gene>
    <name evidence="5" type="ORF">SCP_1200760</name>
</gene>
<evidence type="ECO:0000256" key="2">
    <source>
        <dbReference type="ARBA" id="ARBA00022737"/>
    </source>
</evidence>
<dbReference type="SUPFAM" id="SSF117281">
    <property type="entry name" value="Kelch motif"/>
    <property type="match status" value="1"/>
</dbReference>
<evidence type="ECO:0008006" key="7">
    <source>
        <dbReference type="Google" id="ProtNLM"/>
    </source>
</evidence>
<dbReference type="Gene3D" id="2.120.10.80">
    <property type="entry name" value="Kelch-type beta propeller"/>
    <property type="match status" value="2"/>
</dbReference>
<dbReference type="Proteomes" id="UP000287166">
    <property type="component" value="Unassembled WGS sequence"/>
</dbReference>
<feature type="region of interest" description="Disordered" evidence="3">
    <location>
        <begin position="633"/>
        <end position="654"/>
    </location>
</feature>
<evidence type="ECO:0000256" key="4">
    <source>
        <dbReference type="SAM" id="SignalP"/>
    </source>
</evidence>
<dbReference type="RefSeq" id="XP_027618764.1">
    <property type="nucleotide sequence ID" value="XM_027762963.1"/>
</dbReference>
<feature type="compositionally biased region" description="Low complexity" evidence="3">
    <location>
        <begin position="754"/>
        <end position="763"/>
    </location>
</feature>
<dbReference type="STRING" id="139825.A0A401H0B1"/>
<name>A0A401H0B1_9APHY</name>
<feature type="compositionally biased region" description="Polar residues" evidence="3">
    <location>
        <begin position="927"/>
        <end position="943"/>
    </location>
</feature>
<keyword evidence="2" id="KW-0677">Repeat</keyword>
<feature type="chain" id="PRO_5019535412" description="Galactose oxidase" evidence="4">
    <location>
        <begin position="21"/>
        <end position="1016"/>
    </location>
</feature>
<accession>A0A401H0B1</accession>
<evidence type="ECO:0000256" key="3">
    <source>
        <dbReference type="SAM" id="MobiDB-lite"/>
    </source>
</evidence>
<dbReference type="EMBL" id="BFAD01000012">
    <property type="protein sequence ID" value="GBE87851.1"/>
    <property type="molecule type" value="Genomic_DNA"/>
</dbReference>
<protein>
    <recommendedName>
        <fullName evidence="7">Galactose oxidase</fullName>
    </recommendedName>
</protein>
<feature type="compositionally biased region" description="Low complexity" evidence="3">
    <location>
        <begin position="437"/>
        <end position="448"/>
    </location>
</feature>
<dbReference type="AlphaFoldDB" id="A0A401H0B1"/>